<evidence type="ECO:0000313" key="3">
    <source>
        <dbReference type="EMBL" id="KAL0884096.1"/>
    </source>
</evidence>
<feature type="domain" description="Chitin-binding type-2" evidence="2">
    <location>
        <begin position="87"/>
        <end position="147"/>
    </location>
</feature>
<dbReference type="InterPro" id="IPR036508">
    <property type="entry name" value="Chitin-bd_dom_sf"/>
</dbReference>
<feature type="signal peptide" evidence="1">
    <location>
        <begin position="1"/>
        <end position="21"/>
    </location>
</feature>
<dbReference type="EMBL" id="JBEUOH010000008">
    <property type="protein sequence ID" value="KAL0884096.1"/>
    <property type="molecule type" value="Genomic_DNA"/>
</dbReference>
<dbReference type="Gene3D" id="2.170.140.10">
    <property type="entry name" value="Chitin binding domain"/>
    <property type="match status" value="1"/>
</dbReference>
<dbReference type="PROSITE" id="PS50940">
    <property type="entry name" value="CHIT_BIND_II"/>
    <property type="match status" value="1"/>
</dbReference>
<evidence type="ECO:0000256" key="1">
    <source>
        <dbReference type="SAM" id="SignalP"/>
    </source>
</evidence>
<gene>
    <name evidence="3" type="ORF">ABMA27_016115</name>
</gene>
<dbReference type="SMART" id="SM00494">
    <property type="entry name" value="ChtBD2"/>
    <property type="match status" value="1"/>
</dbReference>
<keyword evidence="4" id="KW-1185">Reference proteome</keyword>
<sequence length="251" mass="28193">MSFRKGVLLFMLLATTYQSNATYFNTKSFDCGPYGFVCEGSTRLRLCEGNNLMGPAFKCPANTICNEDSSDVCDNTLNFMDPTFTRALRCHKNERIADPNVPGCKGYILCIPNKDRFQGIKFKCAGNTIFNGYTRTCSSPDKYKCPLDVTTPKPTIEIFESQNRRIDGDDFASNSRPVHGRPECKNYKFSVTDDNSPVKAAYFCPSRPVQGETSVRCTVFSSKFCLTLERDDEDQFINSHGVAFRRPRIGA</sequence>
<organism evidence="3 4">
    <name type="scientific">Loxostege sticticalis</name>
    <name type="common">Beet webworm moth</name>
    <dbReference type="NCBI Taxonomy" id="481309"/>
    <lineage>
        <taxon>Eukaryota</taxon>
        <taxon>Metazoa</taxon>
        <taxon>Ecdysozoa</taxon>
        <taxon>Arthropoda</taxon>
        <taxon>Hexapoda</taxon>
        <taxon>Insecta</taxon>
        <taxon>Pterygota</taxon>
        <taxon>Neoptera</taxon>
        <taxon>Endopterygota</taxon>
        <taxon>Lepidoptera</taxon>
        <taxon>Glossata</taxon>
        <taxon>Ditrysia</taxon>
        <taxon>Pyraloidea</taxon>
        <taxon>Crambidae</taxon>
        <taxon>Pyraustinae</taxon>
        <taxon>Loxostege</taxon>
    </lineage>
</organism>
<evidence type="ECO:0000259" key="2">
    <source>
        <dbReference type="PROSITE" id="PS50940"/>
    </source>
</evidence>
<keyword evidence="1" id="KW-0732">Signal</keyword>
<proteinExistence type="predicted"/>
<comment type="caution">
    <text evidence="3">The sequence shown here is derived from an EMBL/GenBank/DDBJ whole genome shotgun (WGS) entry which is preliminary data.</text>
</comment>
<protein>
    <recommendedName>
        <fullName evidence="2">Chitin-binding type-2 domain-containing protein</fullName>
    </recommendedName>
</protein>
<dbReference type="SUPFAM" id="SSF57625">
    <property type="entry name" value="Invertebrate chitin-binding proteins"/>
    <property type="match status" value="1"/>
</dbReference>
<reference evidence="3 4" key="1">
    <citation type="submission" date="2024-06" db="EMBL/GenBank/DDBJ databases">
        <title>A chromosome-level genome assembly of beet webworm, Loxostege sticticalis.</title>
        <authorList>
            <person name="Zhang Y."/>
        </authorList>
    </citation>
    <scope>NUCLEOTIDE SEQUENCE [LARGE SCALE GENOMIC DNA]</scope>
    <source>
        <strain evidence="3">AQ026</strain>
        <tissue evidence="3">Whole body</tissue>
    </source>
</reference>
<name>A0ABR3I5N4_LOXSC</name>
<feature type="chain" id="PRO_5045914349" description="Chitin-binding type-2 domain-containing protein" evidence="1">
    <location>
        <begin position="22"/>
        <end position="251"/>
    </location>
</feature>
<dbReference type="Pfam" id="PF01607">
    <property type="entry name" value="CBM_14"/>
    <property type="match status" value="1"/>
</dbReference>
<dbReference type="Proteomes" id="UP001549920">
    <property type="component" value="Unassembled WGS sequence"/>
</dbReference>
<accession>A0ABR3I5N4</accession>
<evidence type="ECO:0000313" key="4">
    <source>
        <dbReference type="Proteomes" id="UP001549920"/>
    </source>
</evidence>
<dbReference type="InterPro" id="IPR002557">
    <property type="entry name" value="Chitin-bd_dom"/>
</dbReference>